<evidence type="ECO:0000256" key="7">
    <source>
        <dbReference type="SAM" id="Phobius"/>
    </source>
</evidence>
<accession>A0A8J5GFX4</accession>
<sequence length="190" mass="20730">MKETSSSATDPRQPSAAKPYVPPTLSPQDLPIDYAGFLAVIFGVLGVTLRIPPGRLDQNAIHDCYHANNTFNLLGVTKQLDVLKLMLPRKRCITFLHAAARSEAEEFIISTIASCDVVGSVLVGSQCVGPMPETLIVYKLCSWLAIIFCAQSFANMKSFENDSKQLSMAFMFGVMGLVTNYLGPRPVKKS</sequence>
<dbReference type="InterPro" id="IPR005351">
    <property type="entry name" value="ASTER"/>
</dbReference>
<dbReference type="EMBL" id="JACMSC010000011">
    <property type="protein sequence ID" value="KAG6499622.1"/>
    <property type="molecule type" value="Genomic_DNA"/>
</dbReference>
<keyword evidence="4 7" id="KW-1133">Transmembrane helix</keyword>
<evidence type="ECO:0000256" key="4">
    <source>
        <dbReference type="ARBA" id="ARBA00022989"/>
    </source>
</evidence>
<evidence type="ECO:0000256" key="2">
    <source>
        <dbReference type="ARBA" id="ARBA00009066"/>
    </source>
</evidence>
<evidence type="ECO:0000313" key="9">
    <source>
        <dbReference type="Proteomes" id="UP000734854"/>
    </source>
</evidence>
<keyword evidence="9" id="KW-1185">Reference proteome</keyword>
<proteinExistence type="inferred from homology"/>
<dbReference type="GO" id="GO:0045048">
    <property type="term" value="P:protein insertion into ER membrane"/>
    <property type="evidence" value="ECO:0007669"/>
    <property type="project" value="InterPro"/>
</dbReference>
<dbReference type="AlphaFoldDB" id="A0A8J5GFX4"/>
<reference evidence="8 9" key="1">
    <citation type="submission" date="2020-08" db="EMBL/GenBank/DDBJ databases">
        <title>Plant Genome Project.</title>
        <authorList>
            <person name="Zhang R.-G."/>
        </authorList>
    </citation>
    <scope>NUCLEOTIDE SEQUENCE [LARGE SCALE GENOMIC DNA]</scope>
    <source>
        <tissue evidence="8">Rhizome</tissue>
    </source>
</reference>
<keyword evidence="5 7" id="KW-0472">Membrane</keyword>
<feature type="transmembrane region" description="Helical" evidence="7">
    <location>
        <begin position="34"/>
        <end position="51"/>
    </location>
</feature>
<dbReference type="GO" id="GO:0044183">
    <property type="term" value="F:protein folding chaperone"/>
    <property type="evidence" value="ECO:0007669"/>
    <property type="project" value="InterPro"/>
</dbReference>
<feature type="transmembrane region" description="Helical" evidence="7">
    <location>
        <begin position="135"/>
        <end position="154"/>
    </location>
</feature>
<dbReference type="PANTHER" id="PTHR13193:SF0">
    <property type="entry name" value="PAT COMPLEX SUBUNIT ASTERIX"/>
    <property type="match status" value="1"/>
</dbReference>
<feature type="compositionally biased region" description="Polar residues" evidence="6">
    <location>
        <begin position="1"/>
        <end position="12"/>
    </location>
</feature>
<dbReference type="Proteomes" id="UP000734854">
    <property type="component" value="Unassembled WGS sequence"/>
</dbReference>
<evidence type="ECO:0000256" key="1">
    <source>
        <dbReference type="ARBA" id="ARBA00004370"/>
    </source>
</evidence>
<evidence type="ECO:0000256" key="3">
    <source>
        <dbReference type="ARBA" id="ARBA00022692"/>
    </source>
</evidence>
<evidence type="ECO:0000256" key="5">
    <source>
        <dbReference type="ARBA" id="ARBA00023136"/>
    </source>
</evidence>
<protein>
    <submittedName>
        <fullName evidence="8">Uncharacterized protein</fullName>
    </submittedName>
</protein>
<comment type="subcellular location">
    <subcellularLocation>
        <location evidence="1">Membrane</location>
    </subcellularLocation>
</comment>
<name>A0A8J5GFX4_ZINOF</name>
<dbReference type="PANTHER" id="PTHR13193">
    <property type="entry name" value="CGI-140"/>
    <property type="match status" value="1"/>
</dbReference>
<dbReference type="GO" id="GO:0005789">
    <property type="term" value="C:endoplasmic reticulum membrane"/>
    <property type="evidence" value="ECO:0007669"/>
    <property type="project" value="InterPro"/>
</dbReference>
<feature type="region of interest" description="Disordered" evidence="6">
    <location>
        <begin position="1"/>
        <end position="22"/>
    </location>
</feature>
<keyword evidence="3 7" id="KW-0812">Transmembrane</keyword>
<comment type="similarity">
    <text evidence="2">Belongs to the Asterix family.</text>
</comment>
<feature type="transmembrane region" description="Helical" evidence="7">
    <location>
        <begin position="166"/>
        <end position="183"/>
    </location>
</feature>
<evidence type="ECO:0000256" key="6">
    <source>
        <dbReference type="SAM" id="MobiDB-lite"/>
    </source>
</evidence>
<gene>
    <name evidence="8" type="ORF">ZIOFF_039412</name>
</gene>
<organism evidence="8 9">
    <name type="scientific">Zingiber officinale</name>
    <name type="common">Ginger</name>
    <name type="synonym">Amomum zingiber</name>
    <dbReference type="NCBI Taxonomy" id="94328"/>
    <lineage>
        <taxon>Eukaryota</taxon>
        <taxon>Viridiplantae</taxon>
        <taxon>Streptophyta</taxon>
        <taxon>Embryophyta</taxon>
        <taxon>Tracheophyta</taxon>
        <taxon>Spermatophyta</taxon>
        <taxon>Magnoliopsida</taxon>
        <taxon>Liliopsida</taxon>
        <taxon>Zingiberales</taxon>
        <taxon>Zingiberaceae</taxon>
        <taxon>Zingiber</taxon>
    </lineage>
</organism>
<comment type="caution">
    <text evidence="8">The sequence shown here is derived from an EMBL/GenBank/DDBJ whole genome shotgun (WGS) entry which is preliminary data.</text>
</comment>
<dbReference type="Pfam" id="PF03669">
    <property type="entry name" value="ASTER"/>
    <property type="match status" value="2"/>
</dbReference>
<evidence type="ECO:0000313" key="8">
    <source>
        <dbReference type="EMBL" id="KAG6499622.1"/>
    </source>
</evidence>